<dbReference type="EMBL" id="DAKRPA010000136">
    <property type="protein sequence ID" value="DAZ97412.1"/>
    <property type="molecule type" value="Genomic_DNA"/>
</dbReference>
<dbReference type="SMART" id="SM00645">
    <property type="entry name" value="Pept_C1"/>
    <property type="match status" value="1"/>
</dbReference>
<dbReference type="Pfam" id="PF00112">
    <property type="entry name" value="Peptidase_C1"/>
    <property type="match status" value="1"/>
</dbReference>
<feature type="signal peptide" evidence="4">
    <location>
        <begin position="1"/>
        <end position="27"/>
    </location>
</feature>
<sequence length="429" mass="47086">MFAVVSVRSAVLALAALVALHGAPATADKVCTRTWRDREHLHPDKHALPAATAEQIAEMEELPSKFDWCEKGLCTASWNQHIPQYCGSCFAHGSLSSAQDRIKIMNHAKGYKGPDVMLGRQTFLNCAPAHGLSNGCGGGEPADVYEFMAHYGLPDETCLPYNATDHTKFVNSNQTCSPEGYCMNCMHTPESPDTPVCFPVKKVVRYRAKSYGRISGEHAMMKELLNGPITCGVGCSDEFTWNYTAGIFHDKTNFTDIDHDVEIVGWGEEDGVKFWRVRNSWGTYWGENGFFRIVRGINNLAIEQDCHYVVPDISEEDLVFTERPIYGGSHWGIKPFNLTAAAAINITVESTDDVAYSSLALESHELPDPKDDTITLESLTNNAALRAEEEKPAAGMPVMVLLVAFSAIGGVVGFTVARATRTHSYAPIN</sequence>
<keyword evidence="3" id="KW-0472">Membrane</keyword>
<feature type="chain" id="PRO_5043506277" description="Peptidase C1A papain C-terminal domain-containing protein" evidence="4">
    <location>
        <begin position="28"/>
        <end position="429"/>
    </location>
</feature>
<evidence type="ECO:0000313" key="7">
    <source>
        <dbReference type="Proteomes" id="UP001146120"/>
    </source>
</evidence>
<dbReference type="InterPro" id="IPR000668">
    <property type="entry name" value="Peptidase_C1A_C"/>
</dbReference>
<proteinExistence type="inferred from homology"/>
<keyword evidence="7" id="KW-1185">Reference proteome</keyword>
<reference evidence="6" key="1">
    <citation type="submission" date="2022-11" db="EMBL/GenBank/DDBJ databases">
        <authorList>
            <person name="Morgan W.R."/>
            <person name="Tartar A."/>
        </authorList>
    </citation>
    <scope>NUCLEOTIDE SEQUENCE</scope>
    <source>
        <strain evidence="6">ARSEF 373</strain>
    </source>
</reference>
<organism evidence="6 7">
    <name type="scientific">Lagenidium giganteum</name>
    <dbReference type="NCBI Taxonomy" id="4803"/>
    <lineage>
        <taxon>Eukaryota</taxon>
        <taxon>Sar</taxon>
        <taxon>Stramenopiles</taxon>
        <taxon>Oomycota</taxon>
        <taxon>Peronosporomycetes</taxon>
        <taxon>Pythiales</taxon>
        <taxon>Pythiaceae</taxon>
    </lineage>
</organism>
<comment type="similarity">
    <text evidence="1">Belongs to the peptidase C1 family.</text>
</comment>
<dbReference type="Proteomes" id="UP001146120">
    <property type="component" value="Unassembled WGS sequence"/>
</dbReference>
<name>A0AAV2YRW1_9STRA</name>
<dbReference type="PANTHER" id="PTHR12411">
    <property type="entry name" value="CYSTEINE PROTEASE FAMILY C1-RELATED"/>
    <property type="match status" value="1"/>
</dbReference>
<evidence type="ECO:0000256" key="3">
    <source>
        <dbReference type="SAM" id="Phobius"/>
    </source>
</evidence>
<dbReference type="InterPro" id="IPR038765">
    <property type="entry name" value="Papain-like_cys_pep_sf"/>
</dbReference>
<dbReference type="SUPFAM" id="SSF54001">
    <property type="entry name" value="Cysteine proteinases"/>
    <property type="match status" value="1"/>
</dbReference>
<accession>A0AAV2YRW1</accession>
<keyword evidence="3" id="KW-0812">Transmembrane</keyword>
<dbReference type="GO" id="GO:0008234">
    <property type="term" value="F:cysteine-type peptidase activity"/>
    <property type="evidence" value="ECO:0007669"/>
    <property type="project" value="InterPro"/>
</dbReference>
<evidence type="ECO:0000256" key="1">
    <source>
        <dbReference type="ARBA" id="ARBA00008455"/>
    </source>
</evidence>
<dbReference type="GO" id="GO:0006508">
    <property type="term" value="P:proteolysis"/>
    <property type="evidence" value="ECO:0007669"/>
    <property type="project" value="InterPro"/>
</dbReference>
<feature type="domain" description="Peptidase C1A papain C-terminal" evidence="5">
    <location>
        <begin position="62"/>
        <end position="310"/>
    </location>
</feature>
<keyword evidence="3" id="KW-1133">Transmembrane helix</keyword>
<dbReference type="Gene3D" id="3.90.70.10">
    <property type="entry name" value="Cysteine proteinases"/>
    <property type="match status" value="1"/>
</dbReference>
<evidence type="ECO:0000256" key="4">
    <source>
        <dbReference type="SAM" id="SignalP"/>
    </source>
</evidence>
<dbReference type="InterPro" id="IPR013128">
    <property type="entry name" value="Peptidase_C1A"/>
</dbReference>
<dbReference type="FunFam" id="3.90.70.10:FF:000117">
    <property type="entry name" value="Probable papain cysteine protease"/>
    <property type="match status" value="1"/>
</dbReference>
<feature type="transmembrane region" description="Helical" evidence="3">
    <location>
        <begin position="394"/>
        <end position="417"/>
    </location>
</feature>
<reference evidence="6" key="2">
    <citation type="journal article" date="2023" name="Microbiol Resour">
        <title>Decontamination and Annotation of the Draft Genome Sequence of the Oomycete Lagenidium giganteum ARSEF 373.</title>
        <authorList>
            <person name="Morgan W.R."/>
            <person name="Tartar A."/>
        </authorList>
    </citation>
    <scope>NUCLEOTIDE SEQUENCE</scope>
    <source>
        <strain evidence="6">ARSEF 373</strain>
    </source>
</reference>
<keyword evidence="4" id="KW-0732">Signal</keyword>
<dbReference type="AlphaFoldDB" id="A0AAV2YRW1"/>
<protein>
    <recommendedName>
        <fullName evidence="5">Peptidase C1A papain C-terminal domain-containing protein</fullName>
    </recommendedName>
</protein>
<evidence type="ECO:0000259" key="5">
    <source>
        <dbReference type="SMART" id="SM00645"/>
    </source>
</evidence>
<keyword evidence="2" id="KW-0865">Zymogen</keyword>
<evidence type="ECO:0000313" key="6">
    <source>
        <dbReference type="EMBL" id="DAZ97412.1"/>
    </source>
</evidence>
<evidence type="ECO:0000256" key="2">
    <source>
        <dbReference type="ARBA" id="ARBA00023145"/>
    </source>
</evidence>
<comment type="caution">
    <text evidence="6">The sequence shown here is derived from an EMBL/GenBank/DDBJ whole genome shotgun (WGS) entry which is preliminary data.</text>
</comment>
<gene>
    <name evidence="6" type="ORF">N0F65_011296</name>
</gene>